<evidence type="ECO:0000256" key="1">
    <source>
        <dbReference type="SAM" id="MobiDB-lite"/>
    </source>
</evidence>
<gene>
    <name evidence="2" type="ORF">TT172_LOCUS2667</name>
</gene>
<dbReference type="EMBL" id="OUUZ01000003">
    <property type="protein sequence ID" value="SPQ20248.1"/>
    <property type="molecule type" value="Genomic_DNA"/>
</dbReference>
<dbReference type="AlphaFoldDB" id="A0A3S4B2V6"/>
<name>A0A3S4B2V6_9PEZI</name>
<protein>
    <submittedName>
        <fullName evidence="2">4b2ae9dd-c788-4dc9-aa4a-5e0ba46de34b</fullName>
    </submittedName>
</protein>
<dbReference type="Proteomes" id="UP000289323">
    <property type="component" value="Unassembled WGS sequence"/>
</dbReference>
<evidence type="ECO:0000313" key="3">
    <source>
        <dbReference type="Proteomes" id="UP000289323"/>
    </source>
</evidence>
<accession>A0A3S4B2V6</accession>
<feature type="compositionally biased region" description="Basic and acidic residues" evidence="1">
    <location>
        <begin position="9"/>
        <end position="24"/>
    </location>
</feature>
<reference evidence="2 3" key="1">
    <citation type="submission" date="2018-04" db="EMBL/GenBank/DDBJ databases">
        <authorList>
            <person name="Huttner S."/>
            <person name="Dainat J."/>
        </authorList>
    </citation>
    <scope>NUCLEOTIDE SEQUENCE [LARGE SCALE GENOMIC DNA]</scope>
</reference>
<proteinExistence type="predicted"/>
<dbReference type="Pfam" id="PF09692">
    <property type="entry name" value="Arb1"/>
    <property type="match status" value="1"/>
</dbReference>
<dbReference type="GO" id="GO:0031047">
    <property type="term" value="P:regulatory ncRNA-mediated gene silencing"/>
    <property type="evidence" value="ECO:0007669"/>
    <property type="project" value="InterPro"/>
</dbReference>
<feature type="region of interest" description="Disordered" evidence="1">
    <location>
        <begin position="1"/>
        <end position="69"/>
    </location>
</feature>
<dbReference type="InterPro" id="IPR018606">
    <property type="entry name" value="Arb1"/>
</dbReference>
<sequence>MTAASASEPDSRRTLLEDTPKDDSLGGPPRNPDNGEIREEDGEPENGKKKKKTSKRSAGAKKRGTGFEEFYCDPPMTTAEHNEEVNIIYPPHRPFVDRIEECIQRFRARRRLGPERDGFFTRYLMLGGIDATVRQFQGTQNIGADVLEDSTRADVREMTADDVIQRGGDSNHNPRFYNPNYPEHWDVDFTGVASGFVSEHLPKMVGSSMKDFTIGVEVVLNFLKYVDRHDVCPEYAEDVKSAQKVCLQALEEMPAIAELLRLVPGPFNTALRVLHCDKDEDTSGFDCFVETPVSNATDAKLIRAGTLAIHFGVKRWLAPEAPVITDTSEYTFEVRKVSLSDDAIRAKYTTMKQHLARVPAFRPCGTFTARPVVIRDGWDNTMRATIPPEADVDHEFVLEEDMLRLLREGMKLTMVVCTLSDGLRFIKHVRAIKPSFYVFLPQELMNTYKEPVLNDRPARSIHDRWEDEEGDGED</sequence>
<feature type="compositionally biased region" description="Basic residues" evidence="1">
    <location>
        <begin position="48"/>
        <end position="64"/>
    </location>
</feature>
<dbReference type="GO" id="GO:0033167">
    <property type="term" value="C:ARC complex"/>
    <property type="evidence" value="ECO:0007669"/>
    <property type="project" value="InterPro"/>
</dbReference>
<organism evidence="2 3">
    <name type="scientific">Thermothielavioides terrestris</name>
    <dbReference type="NCBI Taxonomy" id="2587410"/>
    <lineage>
        <taxon>Eukaryota</taxon>
        <taxon>Fungi</taxon>
        <taxon>Dikarya</taxon>
        <taxon>Ascomycota</taxon>
        <taxon>Pezizomycotina</taxon>
        <taxon>Sordariomycetes</taxon>
        <taxon>Sordariomycetidae</taxon>
        <taxon>Sordariales</taxon>
        <taxon>Chaetomiaceae</taxon>
        <taxon>Thermothielavioides</taxon>
    </lineage>
</organism>
<evidence type="ECO:0000313" key="2">
    <source>
        <dbReference type="EMBL" id="SPQ20248.1"/>
    </source>
</evidence>